<feature type="transmembrane region" description="Helical" evidence="8">
    <location>
        <begin position="56"/>
        <end position="74"/>
    </location>
</feature>
<keyword evidence="7" id="KW-0460">Magnesium</keyword>
<dbReference type="GO" id="GO:0044038">
    <property type="term" value="P:cell wall macromolecule biosynthetic process"/>
    <property type="evidence" value="ECO:0007669"/>
    <property type="project" value="TreeGrafter"/>
</dbReference>
<keyword evidence="3 9" id="KW-0808">Transferase</keyword>
<keyword evidence="6 8" id="KW-0472">Membrane</keyword>
<feature type="transmembrane region" description="Helical" evidence="8">
    <location>
        <begin position="449"/>
        <end position="467"/>
    </location>
</feature>
<dbReference type="GO" id="GO:0005886">
    <property type="term" value="C:plasma membrane"/>
    <property type="evidence" value="ECO:0007669"/>
    <property type="project" value="UniProtKB-SubCell"/>
</dbReference>
<keyword evidence="4 8" id="KW-0812">Transmembrane</keyword>
<dbReference type="AlphaFoldDB" id="W9VXJ0"/>
<evidence type="ECO:0000256" key="4">
    <source>
        <dbReference type="ARBA" id="ARBA00022692"/>
    </source>
</evidence>
<evidence type="ECO:0000256" key="1">
    <source>
        <dbReference type="ARBA" id="ARBA00004651"/>
    </source>
</evidence>
<dbReference type="RefSeq" id="WP_052348032.1">
    <property type="nucleotide sequence ID" value="NZ_AONC01000029.1"/>
</dbReference>
<dbReference type="PROSITE" id="PS01348">
    <property type="entry name" value="MRAY_2"/>
    <property type="match status" value="1"/>
</dbReference>
<comment type="caution">
    <text evidence="9">The sequence shown here is derived from an EMBL/GenBank/DDBJ whole genome shotgun (WGS) entry which is preliminary data.</text>
</comment>
<feature type="transmembrane region" description="Helical" evidence="8">
    <location>
        <begin position="379"/>
        <end position="397"/>
    </location>
</feature>
<feature type="binding site" evidence="7">
    <location>
        <position position="166"/>
    </location>
    <ligand>
        <name>Mg(2+)</name>
        <dbReference type="ChEBI" id="CHEBI:18420"/>
    </ligand>
</feature>
<feature type="transmembrane region" description="Helical" evidence="8">
    <location>
        <begin position="137"/>
        <end position="155"/>
    </location>
</feature>
<dbReference type="PANTHER" id="PTHR22926:SF3">
    <property type="entry name" value="UNDECAPRENYL-PHOSPHATE ALPHA-N-ACETYLGLUCOSAMINYL 1-PHOSPHATE TRANSFERASE"/>
    <property type="match status" value="1"/>
</dbReference>
<feature type="transmembrane region" description="Helical" evidence="8">
    <location>
        <begin position="190"/>
        <end position="212"/>
    </location>
</feature>
<dbReference type="GO" id="GO:0071555">
    <property type="term" value="P:cell wall organization"/>
    <property type="evidence" value="ECO:0007669"/>
    <property type="project" value="TreeGrafter"/>
</dbReference>
<feature type="transmembrane region" description="Helical" evidence="8">
    <location>
        <begin position="403"/>
        <end position="419"/>
    </location>
</feature>
<proteinExistence type="predicted"/>
<dbReference type="STRING" id="1249627.D779_1699"/>
<protein>
    <submittedName>
        <fullName evidence="9">Undecaprenyl-phosphate N-acetylglucosaminyl 1-phosphate transferase</fullName>
    </submittedName>
</protein>
<name>W9VXJ0_9GAMM</name>
<feature type="transmembrane region" description="Helical" evidence="8">
    <location>
        <begin position="28"/>
        <end position="44"/>
    </location>
</feature>
<feature type="transmembrane region" description="Helical" evidence="8">
    <location>
        <begin position="426"/>
        <end position="443"/>
    </location>
</feature>
<comment type="subcellular location">
    <subcellularLocation>
        <location evidence="1">Cell membrane</location>
        <topology evidence="1">Multi-pass membrane protein</topology>
    </subcellularLocation>
</comment>
<dbReference type="eggNOG" id="COG0472">
    <property type="taxonomic scope" value="Bacteria"/>
</dbReference>
<feature type="transmembrane region" description="Helical" evidence="8">
    <location>
        <begin position="80"/>
        <end position="101"/>
    </location>
</feature>
<evidence type="ECO:0000256" key="8">
    <source>
        <dbReference type="SAM" id="Phobius"/>
    </source>
</evidence>
<gene>
    <name evidence="9" type="ORF">D779_1699</name>
</gene>
<dbReference type="PATRIC" id="fig|1249627.3.peg.2147"/>
<feature type="transmembrane region" description="Helical" evidence="8">
    <location>
        <begin position="167"/>
        <end position="184"/>
    </location>
</feature>
<evidence type="ECO:0000256" key="3">
    <source>
        <dbReference type="ARBA" id="ARBA00022679"/>
    </source>
</evidence>
<feature type="transmembrane region" description="Helical" evidence="8">
    <location>
        <begin position="350"/>
        <end position="367"/>
    </location>
</feature>
<dbReference type="GO" id="GO:0046872">
    <property type="term" value="F:metal ion binding"/>
    <property type="evidence" value="ECO:0007669"/>
    <property type="project" value="UniProtKB-KW"/>
</dbReference>
<comment type="cofactor">
    <cofactor evidence="7">
        <name>Mg(2+)</name>
        <dbReference type="ChEBI" id="CHEBI:18420"/>
    </cofactor>
</comment>
<sequence>MTPRTGGIAIVIGTLIPVLLWAPMRADLHAYVLGAFVIFVFGILDDRLNLDYRLKLLGQVAAALIVTLVGGVLIQRVPLLGFDLLPFALSLPLTVFVLVGLTNAVNLSDGLDGLAGGLSLLALGCLSVLAYQCGDSAALMVVFAIMGATFGFLRFNTNPAQIFMGDTGSQFLGFSTGVMALIVTQRPDTAVSALVPILILGLPILDTVNVMVRRIAEGRSPFSADRLHLHHQLLALGWSQYQAVVAIYIAQAVLILLAYVFRYSADLALALIYVGFSILMLVGIEALSRRGSRADAGAESRVLDDDPDDRRLLEAIEGFLARWSSRLLSFVVPLVLVGGALAAPDVGSDIGVLTSLLLAQLLVGLWLTPRWRFWSERLAAYVIAVAVVYFLYETSMMDVHGRLVMFVFGLLGVAIALWVRFSNVDFNVSTLDILILIVAVVVPSLSASWYARFGWLALGVIILFYAIEVLMSDARGKSLWLRLSVAAALGILAIKGFLD</sequence>
<keyword evidence="7" id="KW-0479">Metal-binding</keyword>
<dbReference type="Proteomes" id="UP000019460">
    <property type="component" value="Unassembled WGS sequence"/>
</dbReference>
<dbReference type="Pfam" id="PF00953">
    <property type="entry name" value="Glycos_transf_4"/>
    <property type="match status" value="1"/>
</dbReference>
<dbReference type="CDD" id="cd06853">
    <property type="entry name" value="GT_WecA_like"/>
    <property type="match status" value="1"/>
</dbReference>
<evidence type="ECO:0000313" key="9">
    <source>
        <dbReference type="EMBL" id="EXJ15145.1"/>
    </source>
</evidence>
<dbReference type="GO" id="GO:0016780">
    <property type="term" value="F:phosphotransferase activity, for other substituted phosphate groups"/>
    <property type="evidence" value="ECO:0007669"/>
    <property type="project" value="InterPro"/>
</dbReference>
<dbReference type="EMBL" id="AONC01000029">
    <property type="protein sequence ID" value="EXJ15145.1"/>
    <property type="molecule type" value="Genomic_DNA"/>
</dbReference>
<evidence type="ECO:0000256" key="2">
    <source>
        <dbReference type="ARBA" id="ARBA00022475"/>
    </source>
</evidence>
<dbReference type="PANTHER" id="PTHR22926">
    <property type="entry name" value="PHOSPHO-N-ACETYLMURAMOYL-PENTAPEPTIDE-TRANSFERASE"/>
    <property type="match status" value="1"/>
</dbReference>
<feature type="binding site" evidence="7">
    <location>
        <position position="106"/>
    </location>
    <ligand>
        <name>Mg(2+)</name>
        <dbReference type="ChEBI" id="CHEBI:18420"/>
    </ligand>
</feature>
<evidence type="ECO:0000256" key="7">
    <source>
        <dbReference type="PIRSR" id="PIRSR600715-1"/>
    </source>
</evidence>
<organism evidence="9 10">
    <name type="scientific">Imhoffiella purpurea</name>
    <dbReference type="NCBI Taxonomy" id="1249627"/>
    <lineage>
        <taxon>Bacteria</taxon>
        <taxon>Pseudomonadati</taxon>
        <taxon>Pseudomonadota</taxon>
        <taxon>Gammaproteobacteria</taxon>
        <taxon>Chromatiales</taxon>
        <taxon>Chromatiaceae</taxon>
        <taxon>Imhoffiella</taxon>
    </lineage>
</organism>
<keyword evidence="5 8" id="KW-1133">Transmembrane helix</keyword>
<dbReference type="GO" id="GO:0009103">
    <property type="term" value="P:lipopolysaccharide biosynthetic process"/>
    <property type="evidence" value="ECO:0007669"/>
    <property type="project" value="TreeGrafter"/>
</dbReference>
<evidence type="ECO:0000256" key="5">
    <source>
        <dbReference type="ARBA" id="ARBA00022989"/>
    </source>
</evidence>
<feature type="transmembrane region" description="Helical" evidence="8">
    <location>
        <begin position="233"/>
        <end position="261"/>
    </location>
</feature>
<accession>W9VXJ0</accession>
<feature type="transmembrane region" description="Helical" evidence="8">
    <location>
        <begin position="327"/>
        <end position="344"/>
    </location>
</feature>
<reference evidence="9 10" key="1">
    <citation type="submission" date="2012-11" db="EMBL/GenBank/DDBJ databases">
        <title>Genome assembly of Thiorhodococcus sp. AK35.</title>
        <authorList>
            <person name="Nupur N."/>
            <person name="Khatri I."/>
            <person name="Subramanian S."/>
            <person name="Pinnaka A."/>
        </authorList>
    </citation>
    <scope>NUCLEOTIDE SEQUENCE [LARGE SCALE GENOMIC DNA]</scope>
    <source>
        <strain evidence="9 10">AK35</strain>
    </source>
</reference>
<dbReference type="InterPro" id="IPR000715">
    <property type="entry name" value="Glycosyl_transferase_4"/>
</dbReference>
<keyword evidence="10" id="KW-1185">Reference proteome</keyword>
<feature type="transmembrane region" description="Helical" evidence="8">
    <location>
        <begin position="5"/>
        <end position="22"/>
    </location>
</feature>
<keyword evidence="2" id="KW-1003">Cell membrane</keyword>
<feature type="transmembrane region" description="Helical" evidence="8">
    <location>
        <begin position="113"/>
        <end position="131"/>
    </location>
</feature>
<evidence type="ECO:0000313" key="10">
    <source>
        <dbReference type="Proteomes" id="UP000019460"/>
    </source>
</evidence>
<feature type="transmembrane region" description="Helical" evidence="8">
    <location>
        <begin position="479"/>
        <end position="498"/>
    </location>
</feature>
<evidence type="ECO:0000256" key="6">
    <source>
        <dbReference type="ARBA" id="ARBA00023136"/>
    </source>
</evidence>
<dbReference type="OrthoDB" id="9783652at2"/>
<feature type="transmembrane region" description="Helical" evidence="8">
    <location>
        <begin position="267"/>
        <end position="287"/>
    </location>
</feature>
<dbReference type="InterPro" id="IPR018480">
    <property type="entry name" value="PNAcMuramoyl-5peptid_Trfase_CS"/>
</dbReference>